<gene>
    <name evidence="2" type="ORF">PC110_g9703</name>
</gene>
<dbReference type="Proteomes" id="UP000251314">
    <property type="component" value="Unassembled WGS sequence"/>
</dbReference>
<feature type="region of interest" description="Disordered" evidence="1">
    <location>
        <begin position="220"/>
        <end position="243"/>
    </location>
</feature>
<feature type="region of interest" description="Disordered" evidence="1">
    <location>
        <begin position="1"/>
        <end position="50"/>
    </location>
</feature>
<comment type="caution">
    <text evidence="2">The sequence shown here is derived from an EMBL/GenBank/DDBJ whole genome shotgun (WGS) entry which is preliminary data.</text>
</comment>
<organism evidence="2 3">
    <name type="scientific">Phytophthora cactorum</name>
    <dbReference type="NCBI Taxonomy" id="29920"/>
    <lineage>
        <taxon>Eukaryota</taxon>
        <taxon>Sar</taxon>
        <taxon>Stramenopiles</taxon>
        <taxon>Oomycota</taxon>
        <taxon>Peronosporomycetes</taxon>
        <taxon>Peronosporales</taxon>
        <taxon>Peronosporaceae</taxon>
        <taxon>Phytophthora</taxon>
    </lineage>
</organism>
<proteinExistence type="predicted"/>
<evidence type="ECO:0000256" key="1">
    <source>
        <dbReference type="SAM" id="MobiDB-lite"/>
    </source>
</evidence>
<dbReference type="OrthoDB" id="128517at2759"/>
<reference evidence="2 3" key="1">
    <citation type="submission" date="2018-01" db="EMBL/GenBank/DDBJ databases">
        <title>Draft genome of the strawberry crown rot pathogen Phytophthora cactorum.</title>
        <authorList>
            <person name="Armitage A.D."/>
            <person name="Lysoe E."/>
            <person name="Nellist C.F."/>
            <person name="Harrison R.J."/>
            <person name="Brurberg M.B."/>
        </authorList>
    </citation>
    <scope>NUCLEOTIDE SEQUENCE [LARGE SCALE GENOMIC DNA]</scope>
    <source>
        <strain evidence="2 3">10300</strain>
    </source>
</reference>
<name>A0A329SD89_9STRA</name>
<accession>A0A329SD89</accession>
<dbReference type="EMBL" id="MJFZ01000218">
    <property type="protein sequence ID" value="RAW33966.1"/>
    <property type="molecule type" value="Genomic_DNA"/>
</dbReference>
<evidence type="ECO:0000313" key="3">
    <source>
        <dbReference type="Proteomes" id="UP000251314"/>
    </source>
</evidence>
<keyword evidence="3" id="KW-1185">Reference proteome</keyword>
<dbReference type="VEuPathDB" id="FungiDB:PC110_g9703"/>
<feature type="compositionally biased region" description="Polar residues" evidence="1">
    <location>
        <begin position="15"/>
        <end position="24"/>
    </location>
</feature>
<sequence>MDRFLRERQAAPVVSRSSQPNHAGTQDVDMKSVGSPTHAEDAGEYDPDDLDFPTANRAAIAITAGGSGPSYVIQRVRISAMSDLKEFTGRDRMMSGARSWLSKRGTSIGNLVDRRETSGTICYGVSRLNIVGWGCQSRANTIMLVNGRTSRCWITYIALGARLKIKDGDQRARREHVERYIETLGDQELVDQLTLLRITDAGDLEEILRARNFAKTRQKRSAFGSKYRQRAAPSSPSASTKRAIRAIQAPQIRPSSGSEASSFFCFG</sequence>
<dbReference type="AlphaFoldDB" id="A0A329SD89"/>
<evidence type="ECO:0000313" key="2">
    <source>
        <dbReference type="EMBL" id="RAW33966.1"/>
    </source>
</evidence>
<protein>
    <submittedName>
        <fullName evidence="2">Uncharacterized protein</fullName>
    </submittedName>
</protein>